<reference evidence="3" key="1">
    <citation type="journal article" date="2010" name="Science">
        <title>Plasticity of animal genome architecture unmasked by rapid evolution of a pelagic tunicate.</title>
        <authorList>
            <person name="Denoeud F."/>
            <person name="Henriet S."/>
            <person name="Mungpakdee S."/>
            <person name="Aury J.M."/>
            <person name="Da Silva C."/>
            <person name="Brinkmann H."/>
            <person name="Mikhaleva J."/>
            <person name="Olsen L.C."/>
            <person name="Jubin C."/>
            <person name="Canestro C."/>
            <person name="Bouquet J.M."/>
            <person name="Danks G."/>
            <person name="Poulain J."/>
            <person name="Campsteijn C."/>
            <person name="Adamski M."/>
            <person name="Cross I."/>
            <person name="Yadetie F."/>
            <person name="Muffato M."/>
            <person name="Louis A."/>
            <person name="Butcher S."/>
            <person name="Tsagkogeorga G."/>
            <person name="Konrad A."/>
            <person name="Singh S."/>
            <person name="Jensen M.F."/>
            <person name="Cong E.H."/>
            <person name="Eikeseth-Otteraa H."/>
            <person name="Noel B."/>
            <person name="Anthouard V."/>
            <person name="Porcel B.M."/>
            <person name="Kachouri-Lafond R."/>
            <person name="Nishino A."/>
            <person name="Ugolini M."/>
            <person name="Chourrout P."/>
            <person name="Nishida H."/>
            <person name="Aasland R."/>
            <person name="Huzurbazar S."/>
            <person name="Westhof E."/>
            <person name="Delsuc F."/>
            <person name="Lehrach H."/>
            <person name="Reinhardt R."/>
            <person name="Weissenbach J."/>
            <person name="Roy S.W."/>
            <person name="Artiguenave F."/>
            <person name="Postlethwait J.H."/>
            <person name="Manak J.R."/>
            <person name="Thompson E.M."/>
            <person name="Jaillon O."/>
            <person name="Du Pasquier L."/>
            <person name="Boudinot P."/>
            <person name="Liberles D.A."/>
            <person name="Volff J.N."/>
            <person name="Philippe H."/>
            <person name="Lenhard B."/>
            <person name="Roest Crollius H."/>
            <person name="Wincker P."/>
            <person name="Chourrout D."/>
        </authorList>
    </citation>
    <scope>NUCLEOTIDE SEQUENCE [LARGE SCALE GENOMIC DNA]</scope>
</reference>
<gene>
    <name evidence="3" type="ORF">GSOID_T00017855001</name>
</gene>
<dbReference type="InParanoid" id="E4X3L3"/>
<evidence type="ECO:0000256" key="1">
    <source>
        <dbReference type="SAM" id="MobiDB-lite"/>
    </source>
</evidence>
<dbReference type="EMBL" id="FN653023">
    <property type="protein sequence ID" value="CBY18217.1"/>
    <property type="molecule type" value="Genomic_DNA"/>
</dbReference>
<sequence length="446" mass="49008">MPSILNTTLPGSHTANASVTIVSSSSQTSTIYSSTSGDTETDTITSRKHLDSGYIDKSSVAKFESRSKEQINEIPSKLGLTFSAVTSATESTTESVQSLPEASSVDIDLDPGAHYNVIQKLRQHEIPTQTNSESFPKEFTGKFETTTSTLVFIEGRNFELSEAIDESLERETNIEIIVVTSSTFTATTSKTTKSTSSSTSPSTTTSSMISKFISMMPTTSTILSSSSQKLKSTIIETYFLKEELKPAPLSTTSVLNVAVQENSKKTKLPVKNISSTIPPASSTLSSSSRKSSAKHRHKKHRKHHHKKKVSRKEKKQEEAEIATPKNSAALTKSPLSRDFSSQQESTTSDAMHSTMPQIIDADFYQEIIYVDEFEDDVSNKELHFVALFRNKAYIITSFVIIVLSVTLFGFFATRKKALCSSGSSSQNLATEKEYSRNSRSSYHINV</sequence>
<organism evidence="3">
    <name type="scientific">Oikopleura dioica</name>
    <name type="common">Tunicate</name>
    <dbReference type="NCBI Taxonomy" id="34765"/>
    <lineage>
        <taxon>Eukaryota</taxon>
        <taxon>Metazoa</taxon>
        <taxon>Chordata</taxon>
        <taxon>Tunicata</taxon>
        <taxon>Appendicularia</taxon>
        <taxon>Copelata</taxon>
        <taxon>Oikopleuridae</taxon>
        <taxon>Oikopleura</taxon>
    </lineage>
</organism>
<evidence type="ECO:0000313" key="4">
    <source>
        <dbReference type="Proteomes" id="UP000001307"/>
    </source>
</evidence>
<evidence type="ECO:0000256" key="2">
    <source>
        <dbReference type="SAM" id="Phobius"/>
    </source>
</evidence>
<feature type="compositionally biased region" description="Low complexity" evidence="1">
    <location>
        <begin position="281"/>
        <end position="290"/>
    </location>
</feature>
<feature type="compositionally biased region" description="Basic residues" evidence="1">
    <location>
        <begin position="291"/>
        <end position="313"/>
    </location>
</feature>
<accession>E4X3L3</accession>
<feature type="compositionally biased region" description="Polar residues" evidence="1">
    <location>
        <begin position="324"/>
        <end position="352"/>
    </location>
</feature>
<keyword evidence="2" id="KW-0812">Transmembrane</keyword>
<dbReference type="AlphaFoldDB" id="E4X3L3"/>
<feature type="region of interest" description="Disordered" evidence="1">
    <location>
        <begin position="270"/>
        <end position="352"/>
    </location>
</feature>
<keyword evidence="4" id="KW-1185">Reference proteome</keyword>
<dbReference type="Proteomes" id="UP000001307">
    <property type="component" value="Unassembled WGS sequence"/>
</dbReference>
<feature type="transmembrane region" description="Helical" evidence="2">
    <location>
        <begin position="392"/>
        <end position="412"/>
    </location>
</feature>
<keyword evidence="2" id="KW-1133">Transmembrane helix</keyword>
<proteinExistence type="predicted"/>
<name>E4X3L3_OIKDI</name>
<evidence type="ECO:0000313" key="3">
    <source>
        <dbReference type="EMBL" id="CBY18217.1"/>
    </source>
</evidence>
<protein>
    <submittedName>
        <fullName evidence="3">Uncharacterized protein</fullName>
    </submittedName>
</protein>
<keyword evidence="2" id="KW-0472">Membrane</keyword>